<feature type="region of interest" description="Disordered" evidence="1">
    <location>
        <begin position="501"/>
        <end position="520"/>
    </location>
</feature>
<keyword evidence="2" id="KW-0812">Transmembrane</keyword>
<dbReference type="InterPro" id="IPR000572">
    <property type="entry name" value="OxRdtase_Mopterin-bd_dom"/>
</dbReference>
<feature type="transmembrane region" description="Helical" evidence="2">
    <location>
        <begin position="122"/>
        <end position="144"/>
    </location>
</feature>
<evidence type="ECO:0000313" key="5">
    <source>
        <dbReference type="Proteomes" id="UP000360750"/>
    </source>
</evidence>
<feature type="transmembrane region" description="Helical" evidence="2">
    <location>
        <begin position="99"/>
        <end position="116"/>
    </location>
</feature>
<feature type="transmembrane region" description="Helical" evidence="2">
    <location>
        <begin position="12"/>
        <end position="34"/>
    </location>
</feature>
<dbReference type="InterPro" id="IPR008335">
    <property type="entry name" value="Mopterin_OxRdtase_euk"/>
</dbReference>
<dbReference type="RefSeq" id="WP_131734636.1">
    <property type="nucleotide sequence ID" value="NZ_CAACYD010000007.1"/>
</dbReference>
<dbReference type="PRINTS" id="PR00407">
    <property type="entry name" value="EUMOPTERIN"/>
</dbReference>
<dbReference type="PANTHER" id="PTHR19372:SF7">
    <property type="entry name" value="SULFITE OXIDASE, MITOCHONDRIAL"/>
    <property type="match status" value="1"/>
</dbReference>
<keyword evidence="2" id="KW-1133">Transmembrane helix</keyword>
<evidence type="ECO:0000256" key="1">
    <source>
        <dbReference type="SAM" id="MobiDB-lite"/>
    </source>
</evidence>
<evidence type="ECO:0000313" key="4">
    <source>
        <dbReference type="EMBL" id="VFA89187.1"/>
    </source>
</evidence>
<dbReference type="Gene3D" id="3.90.420.10">
    <property type="entry name" value="Oxidoreductase, molybdopterin-binding domain"/>
    <property type="match status" value="1"/>
</dbReference>
<dbReference type="SUPFAM" id="SSF56524">
    <property type="entry name" value="Oxidoreductase molybdopterin-binding domain"/>
    <property type="match status" value="1"/>
</dbReference>
<evidence type="ECO:0000259" key="3">
    <source>
        <dbReference type="Pfam" id="PF00174"/>
    </source>
</evidence>
<name>A0ABD7V4I8_9ACTN</name>
<reference evidence="4 5" key="1">
    <citation type="submission" date="2019-02" db="EMBL/GenBank/DDBJ databases">
        <authorList>
            <consortium name="Pathogen Informatics"/>
        </authorList>
    </citation>
    <scope>NUCLEOTIDE SEQUENCE [LARGE SCALE GENOMIC DNA]</scope>
    <source>
        <strain evidence="4 5">3012STDY6756503</strain>
    </source>
</reference>
<dbReference type="InterPro" id="IPR036374">
    <property type="entry name" value="OxRdtase_Mopterin-bd_sf"/>
</dbReference>
<comment type="caution">
    <text evidence="4">The sequence shown here is derived from an EMBL/GenBank/DDBJ whole genome shotgun (WGS) entry which is preliminary data.</text>
</comment>
<organism evidence="4 5">
    <name type="scientific">Gordonia paraffinivorans</name>
    <dbReference type="NCBI Taxonomy" id="175628"/>
    <lineage>
        <taxon>Bacteria</taxon>
        <taxon>Bacillati</taxon>
        <taxon>Actinomycetota</taxon>
        <taxon>Actinomycetes</taxon>
        <taxon>Mycobacteriales</taxon>
        <taxon>Gordoniaceae</taxon>
        <taxon>Gordonia</taxon>
    </lineage>
</organism>
<dbReference type="Proteomes" id="UP000360750">
    <property type="component" value="Unassembled WGS sequence"/>
</dbReference>
<dbReference type="InterPro" id="IPR014756">
    <property type="entry name" value="Ig_E-set"/>
</dbReference>
<gene>
    <name evidence="4" type="ORF">NCTC8139_02749</name>
</gene>
<feature type="transmembrane region" description="Helical" evidence="2">
    <location>
        <begin position="172"/>
        <end position="190"/>
    </location>
</feature>
<feature type="domain" description="Oxidoreductase molybdopterin-binding" evidence="3">
    <location>
        <begin position="247"/>
        <end position="399"/>
    </location>
</feature>
<dbReference type="GeneID" id="60750740"/>
<evidence type="ECO:0000256" key="2">
    <source>
        <dbReference type="SAM" id="Phobius"/>
    </source>
</evidence>
<feature type="transmembrane region" description="Helical" evidence="2">
    <location>
        <begin position="72"/>
        <end position="92"/>
    </location>
</feature>
<dbReference type="AlphaFoldDB" id="A0ABD7V4I8"/>
<dbReference type="PANTHER" id="PTHR19372">
    <property type="entry name" value="SULFITE REDUCTASE"/>
    <property type="match status" value="1"/>
</dbReference>
<dbReference type="SUPFAM" id="SSF81296">
    <property type="entry name" value="E set domains"/>
    <property type="match status" value="1"/>
</dbReference>
<dbReference type="Pfam" id="PF00174">
    <property type="entry name" value="Oxidored_molyb"/>
    <property type="match status" value="1"/>
</dbReference>
<dbReference type="EMBL" id="CAACYD010000007">
    <property type="protein sequence ID" value="VFA89187.1"/>
    <property type="molecule type" value="Genomic_DNA"/>
</dbReference>
<protein>
    <submittedName>
        <fullName evidence="4">TMAO/DMSO reductase</fullName>
    </submittedName>
</protein>
<dbReference type="Gene3D" id="2.60.40.650">
    <property type="match status" value="1"/>
</dbReference>
<accession>A0ABD7V4I8</accession>
<sequence>MTSSTSPHANPLGPWISGVVAAGAGLAAGEIAAIPVSPDASPYFAVGSSVVDHSPEAVREWAIETFGAADKVALFLGMGLLIAIIAAVAGSLEHRRPPVGSLLIAVFGGVGVVAALDRPGAVWTHALPSVIAAAVGVVVLRILVAQCRSGQYEEQSELRVGVNGNAPLTRRFILTAGGVSVAAVALGVIGRRMLADTAETLADRARLMLPRPVRPAPPVPEGTRLDVDGVTPFVTDNDAFYRIDTALQVPTLTTAGWRLRIHGDVEREVVLSWDDLLAMPMVERYVTLACVSNDVGGDLIGNARWLGVPMRDVLDLAGVRPGADLLLSTSADGWTCGTPISAIADGRDALLAVGMNGDPLPVEHGYPVRQVVPGLYGYVSATKWVVDWEVTRFSEAEAYWTSRGWSALGPIKLSSRIDRPDPGRYPAGEVVIAGTAWAQHTGVDRVEVRIDGGEWRPADLAAEYSVDTWRQWRYVWQAAPGDHVVEVRAIDRLGRPQVERYRPPAPDGATGLDERRYTIT</sequence>
<keyword evidence="2" id="KW-0472">Membrane</keyword>
<proteinExistence type="predicted"/>